<dbReference type="InterPro" id="IPR002937">
    <property type="entry name" value="Amino_oxidase"/>
</dbReference>
<reference evidence="3" key="4">
    <citation type="submission" date="2019-03" db="UniProtKB">
        <authorList>
            <consortium name="EnsemblPlants"/>
        </authorList>
    </citation>
    <scope>IDENTIFICATION</scope>
</reference>
<dbReference type="Pfam" id="PF01593">
    <property type="entry name" value="Amino_oxidase"/>
    <property type="match status" value="1"/>
</dbReference>
<protein>
    <recommendedName>
        <fullName evidence="2">Amine oxidase domain-containing protein</fullName>
    </recommendedName>
</protein>
<evidence type="ECO:0000313" key="4">
    <source>
        <dbReference type="Proteomes" id="UP000015105"/>
    </source>
</evidence>
<reference evidence="4" key="2">
    <citation type="journal article" date="2017" name="Nat. Plants">
        <title>The Aegilops tauschii genome reveals multiple impacts of transposons.</title>
        <authorList>
            <person name="Zhao G."/>
            <person name="Zou C."/>
            <person name="Li K."/>
            <person name="Wang K."/>
            <person name="Li T."/>
            <person name="Gao L."/>
            <person name="Zhang X."/>
            <person name="Wang H."/>
            <person name="Yang Z."/>
            <person name="Liu X."/>
            <person name="Jiang W."/>
            <person name="Mao L."/>
            <person name="Kong X."/>
            <person name="Jiao Y."/>
            <person name="Jia J."/>
        </authorList>
    </citation>
    <scope>NUCLEOTIDE SEQUENCE [LARGE SCALE GENOMIC DNA]</scope>
    <source>
        <strain evidence="4">cv. AL8/78</strain>
    </source>
</reference>
<dbReference type="Proteomes" id="UP000015105">
    <property type="component" value="Chromosome 2D"/>
</dbReference>
<accession>A0A453C7S1</accession>
<organism evidence="3 4">
    <name type="scientific">Aegilops tauschii subsp. strangulata</name>
    <name type="common">Goatgrass</name>
    <dbReference type="NCBI Taxonomy" id="200361"/>
    <lineage>
        <taxon>Eukaryota</taxon>
        <taxon>Viridiplantae</taxon>
        <taxon>Streptophyta</taxon>
        <taxon>Embryophyta</taxon>
        <taxon>Tracheophyta</taxon>
        <taxon>Spermatophyta</taxon>
        <taxon>Magnoliopsida</taxon>
        <taxon>Liliopsida</taxon>
        <taxon>Poales</taxon>
        <taxon>Poaceae</taxon>
        <taxon>BOP clade</taxon>
        <taxon>Pooideae</taxon>
        <taxon>Triticodae</taxon>
        <taxon>Triticeae</taxon>
        <taxon>Triticinae</taxon>
        <taxon>Aegilops</taxon>
    </lineage>
</organism>
<feature type="compositionally biased region" description="Basic and acidic residues" evidence="1">
    <location>
        <begin position="28"/>
        <end position="37"/>
    </location>
</feature>
<reference evidence="3" key="5">
    <citation type="journal article" date="2021" name="G3 (Bethesda)">
        <title>Aegilops tauschii genome assembly Aet v5.0 features greater sequence contiguity and improved annotation.</title>
        <authorList>
            <person name="Wang L."/>
            <person name="Zhu T."/>
            <person name="Rodriguez J.C."/>
            <person name="Deal K.R."/>
            <person name="Dubcovsky J."/>
            <person name="McGuire P.E."/>
            <person name="Lux T."/>
            <person name="Spannagl M."/>
            <person name="Mayer K.F.X."/>
            <person name="Baldrich P."/>
            <person name="Meyers B.C."/>
            <person name="Huo N."/>
            <person name="Gu Y.Q."/>
            <person name="Zhou H."/>
            <person name="Devos K.M."/>
            <person name="Bennetzen J.L."/>
            <person name="Unver T."/>
            <person name="Budak H."/>
            <person name="Gulick P.J."/>
            <person name="Galiba G."/>
            <person name="Kalapos B."/>
            <person name="Nelson D.R."/>
            <person name="Li P."/>
            <person name="You F.M."/>
            <person name="Luo M.C."/>
            <person name="Dvorak J."/>
        </authorList>
    </citation>
    <scope>NUCLEOTIDE SEQUENCE [LARGE SCALE GENOMIC DNA]</scope>
    <source>
        <strain evidence="3">cv. AL8/78</strain>
    </source>
</reference>
<dbReference type="InterPro" id="IPR036188">
    <property type="entry name" value="FAD/NAD-bd_sf"/>
</dbReference>
<name>A0A453C7S1_AEGTS</name>
<dbReference type="GO" id="GO:0050660">
    <property type="term" value="F:flavin adenine dinucleotide binding"/>
    <property type="evidence" value="ECO:0007669"/>
    <property type="project" value="UniProtKB-ARBA"/>
</dbReference>
<evidence type="ECO:0000313" key="3">
    <source>
        <dbReference type="EnsemblPlants" id="AET2Gv20763000.2"/>
    </source>
</evidence>
<dbReference type="Gramene" id="AET2Gv20763000.2">
    <property type="protein sequence ID" value="AET2Gv20763000.2"/>
    <property type="gene ID" value="AET2Gv20763000"/>
</dbReference>
<evidence type="ECO:0000256" key="1">
    <source>
        <dbReference type="SAM" id="MobiDB-lite"/>
    </source>
</evidence>
<feature type="compositionally biased region" description="Basic residues" evidence="1">
    <location>
        <begin position="1"/>
        <end position="12"/>
    </location>
</feature>
<dbReference type="EnsemblPlants" id="AET2Gv20763000.2">
    <property type="protein sequence ID" value="AET2Gv20763000.2"/>
    <property type="gene ID" value="AET2Gv20763000"/>
</dbReference>
<feature type="region of interest" description="Disordered" evidence="1">
    <location>
        <begin position="1"/>
        <end position="63"/>
    </location>
</feature>
<dbReference type="GO" id="GO:0016491">
    <property type="term" value="F:oxidoreductase activity"/>
    <property type="evidence" value="ECO:0007669"/>
    <property type="project" value="InterPro"/>
</dbReference>
<feature type="domain" description="Amine oxidase" evidence="2">
    <location>
        <begin position="63"/>
        <end position="117"/>
    </location>
</feature>
<sequence length="254" mass="27271">ARPRHPPPRPRASHAPPPCHPPVRRLRRGDIGEREPGRQAGRHRRRRARGPRRGHPPGLPLRPFTLLEASDRVGGRVATDEVDGYLLDRGFQIFLTAYPECQRLLDYQALRLQPFFPGALVYLGAGDGGSPFHMLSDPFRFPIRSLSSVFSPVGIARVAVFSSGAAPSLTPSRAAASLPTASSAASISLLVADLARAESWLETALKDSAHGRSPETWGKAGSRVVLAPPRMVPAAVAAREDTALTARTTRAAAA</sequence>
<dbReference type="AlphaFoldDB" id="A0A453C7S1"/>
<dbReference type="SUPFAM" id="SSF51905">
    <property type="entry name" value="FAD/NAD(P)-binding domain"/>
    <property type="match status" value="1"/>
</dbReference>
<feature type="compositionally biased region" description="Basic residues" evidence="1">
    <location>
        <begin position="40"/>
        <end position="55"/>
    </location>
</feature>
<proteinExistence type="predicted"/>
<dbReference type="PANTHER" id="PTHR42841">
    <property type="entry name" value="AMINE OXIDASE"/>
    <property type="match status" value="1"/>
</dbReference>
<reference evidence="3" key="3">
    <citation type="journal article" date="2017" name="Nature">
        <title>Genome sequence of the progenitor of the wheat D genome Aegilops tauschii.</title>
        <authorList>
            <person name="Luo M.C."/>
            <person name="Gu Y.Q."/>
            <person name="Puiu D."/>
            <person name="Wang H."/>
            <person name="Twardziok S.O."/>
            <person name="Deal K.R."/>
            <person name="Huo N."/>
            <person name="Zhu T."/>
            <person name="Wang L."/>
            <person name="Wang Y."/>
            <person name="McGuire P.E."/>
            <person name="Liu S."/>
            <person name="Long H."/>
            <person name="Ramasamy R.K."/>
            <person name="Rodriguez J.C."/>
            <person name="Van S.L."/>
            <person name="Yuan L."/>
            <person name="Wang Z."/>
            <person name="Xia Z."/>
            <person name="Xiao L."/>
            <person name="Anderson O.D."/>
            <person name="Ouyang S."/>
            <person name="Liang Y."/>
            <person name="Zimin A.V."/>
            <person name="Pertea G."/>
            <person name="Qi P."/>
            <person name="Bennetzen J.L."/>
            <person name="Dai X."/>
            <person name="Dawson M.W."/>
            <person name="Muller H.G."/>
            <person name="Kugler K."/>
            <person name="Rivarola-Duarte L."/>
            <person name="Spannagl M."/>
            <person name="Mayer K.F.X."/>
            <person name="Lu F.H."/>
            <person name="Bevan M.W."/>
            <person name="Leroy P."/>
            <person name="Li P."/>
            <person name="You F.M."/>
            <person name="Sun Q."/>
            <person name="Liu Z."/>
            <person name="Lyons E."/>
            <person name="Wicker T."/>
            <person name="Salzberg S.L."/>
            <person name="Devos K.M."/>
            <person name="Dvorak J."/>
        </authorList>
    </citation>
    <scope>NUCLEOTIDE SEQUENCE [LARGE SCALE GENOMIC DNA]</scope>
    <source>
        <strain evidence="3">cv. AL8/78</strain>
    </source>
</reference>
<dbReference type="Gene3D" id="3.50.50.60">
    <property type="entry name" value="FAD/NAD(P)-binding domain"/>
    <property type="match status" value="1"/>
</dbReference>
<reference evidence="4" key="1">
    <citation type="journal article" date="2014" name="Science">
        <title>Ancient hybridizations among the ancestral genomes of bread wheat.</title>
        <authorList>
            <consortium name="International Wheat Genome Sequencing Consortium,"/>
            <person name="Marcussen T."/>
            <person name="Sandve S.R."/>
            <person name="Heier L."/>
            <person name="Spannagl M."/>
            <person name="Pfeifer M."/>
            <person name="Jakobsen K.S."/>
            <person name="Wulff B.B."/>
            <person name="Steuernagel B."/>
            <person name="Mayer K.F."/>
            <person name="Olsen O.A."/>
        </authorList>
    </citation>
    <scope>NUCLEOTIDE SEQUENCE [LARGE SCALE GENOMIC DNA]</scope>
    <source>
        <strain evidence="4">cv. AL8/78</strain>
    </source>
</reference>
<keyword evidence="4" id="KW-1185">Reference proteome</keyword>
<evidence type="ECO:0000259" key="2">
    <source>
        <dbReference type="Pfam" id="PF01593"/>
    </source>
</evidence>